<protein>
    <submittedName>
        <fullName evidence="3">Helix-turn-helix domain containing protein</fullName>
    </submittedName>
</protein>
<evidence type="ECO:0000313" key="3">
    <source>
        <dbReference type="EMBL" id="CAB4191288.1"/>
    </source>
</evidence>
<dbReference type="Pfam" id="PF13730">
    <property type="entry name" value="HTH_36"/>
    <property type="match status" value="1"/>
</dbReference>
<accession>A0A6J5RC24</accession>
<dbReference type="EMBL" id="LR796291">
    <property type="protein sequence ID" value="CAB4134830.1"/>
    <property type="molecule type" value="Genomic_DNA"/>
</dbReference>
<dbReference type="Gene3D" id="1.10.10.10">
    <property type="entry name" value="Winged helix-like DNA-binding domain superfamily/Winged helix DNA-binding domain"/>
    <property type="match status" value="1"/>
</dbReference>
<sequence length="279" mass="30933">MNKHNNALGATMQMMMVSPRVSHPSHERTNMTQRITADNYFSIVPEWVLYAEVSALAVRLYATLQRYADKDSGGCHPSRKTLADRCCTTTKSIDRALKELVVLGAVSMHQRTSANGDLTSNHYTVITNAGVETKTTLPRDKKAPTGRDKNNPRTIASINQSQEQASVNTLADEWWQFYKTRTGGKTPTGKRAFFALQSVITAALDSGWSVDDVRDALTRCATVPSVMQFDRELAKVPQSTQTTPTRYVGVCFRCKDTKMRMGWNDAGTALVDDLPCDVC</sequence>
<organism evidence="3">
    <name type="scientific">uncultured Caudovirales phage</name>
    <dbReference type="NCBI Taxonomy" id="2100421"/>
    <lineage>
        <taxon>Viruses</taxon>
        <taxon>Duplodnaviria</taxon>
        <taxon>Heunggongvirae</taxon>
        <taxon>Uroviricota</taxon>
        <taxon>Caudoviricetes</taxon>
        <taxon>Peduoviridae</taxon>
        <taxon>Maltschvirus</taxon>
        <taxon>Maltschvirus maltsch</taxon>
    </lineage>
</organism>
<evidence type="ECO:0000313" key="2">
    <source>
        <dbReference type="EMBL" id="CAB4134830.1"/>
    </source>
</evidence>
<name>A0A6J5RC24_9CAUD</name>
<proteinExistence type="predicted"/>
<gene>
    <name evidence="3" type="ORF">UFOVP1226_26</name>
    <name evidence="2" type="ORF">UFOVP278_16</name>
</gene>
<dbReference type="InterPro" id="IPR036388">
    <property type="entry name" value="WH-like_DNA-bd_sf"/>
</dbReference>
<feature type="compositionally biased region" description="Basic and acidic residues" evidence="1">
    <location>
        <begin position="137"/>
        <end position="151"/>
    </location>
</feature>
<evidence type="ECO:0000256" key="1">
    <source>
        <dbReference type="SAM" id="MobiDB-lite"/>
    </source>
</evidence>
<reference evidence="3" key="1">
    <citation type="submission" date="2020-05" db="EMBL/GenBank/DDBJ databases">
        <authorList>
            <person name="Chiriac C."/>
            <person name="Salcher M."/>
            <person name="Ghai R."/>
            <person name="Kavagutti S V."/>
        </authorList>
    </citation>
    <scope>NUCLEOTIDE SEQUENCE</scope>
</reference>
<feature type="region of interest" description="Disordered" evidence="1">
    <location>
        <begin position="134"/>
        <end position="153"/>
    </location>
</feature>
<dbReference type="EMBL" id="LR797174">
    <property type="protein sequence ID" value="CAB4191288.1"/>
    <property type="molecule type" value="Genomic_DNA"/>
</dbReference>